<comment type="subcellular location">
    <subcellularLocation>
        <location evidence="2">Cytoplasm</location>
    </subcellularLocation>
    <subcellularLocation>
        <location evidence="1">Nucleus</location>
    </subcellularLocation>
</comment>
<dbReference type="SUPFAM" id="SSF55418">
    <property type="entry name" value="eIF4e-like"/>
    <property type="match status" value="1"/>
</dbReference>
<dbReference type="GO" id="GO:0005634">
    <property type="term" value="C:nucleus"/>
    <property type="evidence" value="ECO:0007669"/>
    <property type="project" value="UniProtKB-SubCell"/>
</dbReference>
<evidence type="ECO:0000256" key="10">
    <source>
        <dbReference type="ARBA" id="ARBA00023242"/>
    </source>
</evidence>
<dbReference type="GO" id="GO:0016281">
    <property type="term" value="C:eukaryotic translation initiation factor 4F complex"/>
    <property type="evidence" value="ECO:0007669"/>
    <property type="project" value="TreeGrafter"/>
</dbReference>
<evidence type="ECO:0000256" key="7">
    <source>
        <dbReference type="ARBA" id="ARBA00022884"/>
    </source>
</evidence>
<evidence type="ECO:0000256" key="14">
    <source>
        <dbReference type="ARBA" id="ARBA00041713"/>
    </source>
</evidence>
<keyword evidence="6" id="KW-0810">Translation regulation</keyword>
<evidence type="ECO:0000256" key="12">
    <source>
        <dbReference type="ARBA" id="ARBA00030245"/>
    </source>
</evidence>
<name>A0AAN8TBS1_SOLBU</name>
<keyword evidence="8 15" id="KW-0648">Protein biosynthesis</keyword>
<keyword evidence="4" id="KW-0963">Cytoplasm</keyword>
<evidence type="ECO:0000256" key="11">
    <source>
        <dbReference type="ARBA" id="ARBA00025991"/>
    </source>
</evidence>
<keyword evidence="17" id="KW-1185">Reference proteome</keyword>
<dbReference type="GO" id="GO:0000340">
    <property type="term" value="F:RNA 7-methylguanosine cap binding"/>
    <property type="evidence" value="ECO:0007669"/>
    <property type="project" value="TreeGrafter"/>
</dbReference>
<evidence type="ECO:0000256" key="13">
    <source>
        <dbReference type="ARBA" id="ARBA00032656"/>
    </source>
</evidence>
<keyword evidence="10" id="KW-0539">Nucleus</keyword>
<evidence type="ECO:0000256" key="9">
    <source>
        <dbReference type="ARBA" id="ARBA00023157"/>
    </source>
</evidence>
<accession>A0AAN8TBS1</accession>
<dbReference type="Gene3D" id="3.30.760.10">
    <property type="entry name" value="RNA Cap, Translation Initiation Factor Eif4e"/>
    <property type="match status" value="1"/>
</dbReference>
<dbReference type="AlphaFoldDB" id="A0AAN8TBS1"/>
<dbReference type="InterPro" id="IPR023398">
    <property type="entry name" value="TIF_eIF4e-like"/>
</dbReference>
<keyword evidence="7 15" id="KW-0694">RNA-binding</keyword>
<evidence type="ECO:0000256" key="4">
    <source>
        <dbReference type="ARBA" id="ARBA00022490"/>
    </source>
</evidence>
<evidence type="ECO:0000256" key="8">
    <source>
        <dbReference type="ARBA" id="ARBA00022917"/>
    </source>
</evidence>
<dbReference type="PANTHER" id="PTHR11960:SF8">
    <property type="entry name" value="EUKARYOTIC TRANSLATION INITIATION FACTOR 4E1-RELATED"/>
    <property type="match status" value="1"/>
</dbReference>
<dbReference type="GO" id="GO:0009615">
    <property type="term" value="P:response to virus"/>
    <property type="evidence" value="ECO:0007669"/>
    <property type="project" value="UniProtKB-ARBA"/>
</dbReference>
<sequence length="81" mass="9404">MLQALIEEQFDYGDEICAAVINVKVRQEKIALWIENAANETTQVSIGKQWREFLDYNDIIGFIFHDDAKKLDRVAKNCSRI</sequence>
<evidence type="ECO:0000313" key="17">
    <source>
        <dbReference type="Proteomes" id="UP001371456"/>
    </source>
</evidence>
<evidence type="ECO:0000256" key="1">
    <source>
        <dbReference type="ARBA" id="ARBA00004123"/>
    </source>
</evidence>
<evidence type="ECO:0000256" key="15">
    <source>
        <dbReference type="RuleBase" id="RU004374"/>
    </source>
</evidence>
<comment type="subunit">
    <text evidence="11">EIF4F is a multi-subunit complex, the composition of which varies with external and internal environmental conditions. It is composed of at least EIF4A, EIF4E and EIF4G. EIF4E is also known to interact with other partners. In higher plants two isoforms of EIF4F have been identified, named isoform EIF4F and isoform EIF(iso)4F. Isoform EIF4F has subunits p220 and p26, whereas isoform EIF(iso)4F has subunits p82 and p28.</text>
</comment>
<evidence type="ECO:0000256" key="2">
    <source>
        <dbReference type="ARBA" id="ARBA00004496"/>
    </source>
</evidence>
<gene>
    <name evidence="16" type="ORF">RDI58_018365</name>
</gene>
<dbReference type="EMBL" id="JBANQN010000007">
    <property type="protein sequence ID" value="KAK6784910.1"/>
    <property type="molecule type" value="Genomic_DNA"/>
</dbReference>
<protein>
    <recommendedName>
        <fullName evidence="13">eIF-4F 25 kDa subunit</fullName>
    </recommendedName>
    <alternativeName>
        <fullName evidence="14">eIF-4F p26 subunit</fullName>
    </alternativeName>
    <alternativeName>
        <fullName evidence="12">mRNA cap-binding protein</fullName>
    </alternativeName>
</protein>
<comment type="similarity">
    <text evidence="3 15">Belongs to the eukaryotic initiation factor 4E family.</text>
</comment>
<organism evidence="16 17">
    <name type="scientific">Solanum bulbocastanum</name>
    <name type="common">Wild potato</name>
    <dbReference type="NCBI Taxonomy" id="147425"/>
    <lineage>
        <taxon>Eukaryota</taxon>
        <taxon>Viridiplantae</taxon>
        <taxon>Streptophyta</taxon>
        <taxon>Embryophyta</taxon>
        <taxon>Tracheophyta</taxon>
        <taxon>Spermatophyta</taxon>
        <taxon>Magnoliopsida</taxon>
        <taxon>eudicotyledons</taxon>
        <taxon>Gunneridae</taxon>
        <taxon>Pentapetalae</taxon>
        <taxon>asterids</taxon>
        <taxon>lamiids</taxon>
        <taxon>Solanales</taxon>
        <taxon>Solanaceae</taxon>
        <taxon>Solanoideae</taxon>
        <taxon>Solaneae</taxon>
        <taxon>Solanum</taxon>
    </lineage>
</organism>
<evidence type="ECO:0000256" key="3">
    <source>
        <dbReference type="ARBA" id="ARBA00009860"/>
    </source>
</evidence>
<keyword evidence="9" id="KW-1015">Disulfide bond</keyword>
<evidence type="ECO:0000256" key="6">
    <source>
        <dbReference type="ARBA" id="ARBA00022845"/>
    </source>
</evidence>
<dbReference type="GO" id="GO:0006417">
    <property type="term" value="P:regulation of translation"/>
    <property type="evidence" value="ECO:0007669"/>
    <property type="project" value="UniProtKB-KW"/>
</dbReference>
<dbReference type="PANTHER" id="PTHR11960">
    <property type="entry name" value="EUKARYOTIC TRANSLATION INITIATION FACTOR 4E RELATED"/>
    <property type="match status" value="1"/>
</dbReference>
<keyword evidence="5 15" id="KW-0396">Initiation factor</keyword>
<evidence type="ECO:0000313" key="16">
    <source>
        <dbReference type="EMBL" id="KAK6784910.1"/>
    </source>
</evidence>
<comment type="caution">
    <text evidence="16">The sequence shown here is derived from an EMBL/GenBank/DDBJ whole genome shotgun (WGS) entry which is preliminary data.</text>
</comment>
<dbReference type="InterPro" id="IPR001040">
    <property type="entry name" value="TIF_eIF_4E"/>
</dbReference>
<evidence type="ECO:0000256" key="5">
    <source>
        <dbReference type="ARBA" id="ARBA00022540"/>
    </source>
</evidence>
<dbReference type="Pfam" id="PF01652">
    <property type="entry name" value="IF4E"/>
    <property type="match status" value="1"/>
</dbReference>
<dbReference type="GO" id="GO:0003743">
    <property type="term" value="F:translation initiation factor activity"/>
    <property type="evidence" value="ECO:0007669"/>
    <property type="project" value="UniProtKB-KW"/>
</dbReference>
<proteinExistence type="inferred from homology"/>
<dbReference type="Proteomes" id="UP001371456">
    <property type="component" value="Unassembled WGS sequence"/>
</dbReference>
<reference evidence="16 17" key="1">
    <citation type="submission" date="2024-02" db="EMBL/GenBank/DDBJ databases">
        <title>de novo genome assembly of Solanum bulbocastanum strain 11H21.</title>
        <authorList>
            <person name="Hosaka A.J."/>
        </authorList>
    </citation>
    <scope>NUCLEOTIDE SEQUENCE [LARGE SCALE GENOMIC DNA]</scope>
    <source>
        <tissue evidence="16">Young leaves</tissue>
    </source>
</reference>